<dbReference type="InterPro" id="IPR013320">
    <property type="entry name" value="ConA-like_dom_sf"/>
</dbReference>
<dbReference type="InterPro" id="IPR000757">
    <property type="entry name" value="Beta-glucanase-like"/>
</dbReference>
<keyword evidence="2" id="KW-0378">Hydrolase</keyword>
<organism evidence="7">
    <name type="scientific">Blastobotrys adeninivorans</name>
    <name type="common">Yeast</name>
    <name type="synonym">Arxula adeninivorans</name>
    <dbReference type="NCBI Taxonomy" id="409370"/>
    <lineage>
        <taxon>Eukaryota</taxon>
        <taxon>Fungi</taxon>
        <taxon>Dikarya</taxon>
        <taxon>Ascomycota</taxon>
        <taxon>Saccharomycotina</taxon>
        <taxon>Dipodascomycetes</taxon>
        <taxon>Dipodascales</taxon>
        <taxon>Trichomonascaceae</taxon>
        <taxon>Blastobotrys</taxon>
    </lineage>
</organism>
<feature type="chain" id="PRO_5001587746" evidence="5">
    <location>
        <begin position="24"/>
        <end position="571"/>
    </location>
</feature>
<dbReference type="PANTHER" id="PTHR10963:SF22">
    <property type="entry name" value="GLYCOSIDASE CRH2-RELATED"/>
    <property type="match status" value="1"/>
</dbReference>
<evidence type="ECO:0000256" key="3">
    <source>
        <dbReference type="ARBA" id="ARBA00023295"/>
    </source>
</evidence>
<name>A0A060T8Y8_BLAAD</name>
<dbReference type="AlphaFoldDB" id="A0A060T8Y8"/>
<reference evidence="7" key="1">
    <citation type="submission" date="2014-02" db="EMBL/GenBank/DDBJ databases">
        <authorList>
            <person name="Genoscope - CEA"/>
        </authorList>
    </citation>
    <scope>NUCLEOTIDE SEQUENCE</scope>
    <source>
        <strain evidence="7">LS3</strain>
    </source>
</reference>
<accession>A0A060T8Y8</accession>
<reference evidence="7" key="2">
    <citation type="submission" date="2014-06" db="EMBL/GenBank/DDBJ databases">
        <title>The complete genome of Blastobotrys (Arxula) adeninivorans LS3 - a yeast of biotechnological interest.</title>
        <authorList>
            <person name="Kunze G."/>
            <person name="Gaillardin C."/>
            <person name="Czernicka M."/>
            <person name="Durrens P."/>
            <person name="Martin T."/>
            <person name="Boer E."/>
            <person name="Gabaldon T."/>
            <person name="Cruz J."/>
            <person name="Talla E."/>
            <person name="Marck C."/>
            <person name="Goffeau A."/>
            <person name="Barbe V."/>
            <person name="Baret P."/>
            <person name="Baronian K."/>
            <person name="Beier S."/>
            <person name="Bleykasten C."/>
            <person name="Bode R."/>
            <person name="Casaregola S."/>
            <person name="Despons L."/>
            <person name="Fairhead C."/>
            <person name="Giersberg M."/>
            <person name="Gierski P."/>
            <person name="Hahnel U."/>
            <person name="Hartmann A."/>
            <person name="Jankowska D."/>
            <person name="Jubin C."/>
            <person name="Jung P."/>
            <person name="Lafontaine I."/>
            <person name="Leh-Louis V."/>
            <person name="Lemaire M."/>
            <person name="Marcet-Houben M."/>
            <person name="Mascher M."/>
            <person name="Morel G."/>
            <person name="Richard G.-F."/>
            <person name="Riechen J."/>
            <person name="Sacerdot C."/>
            <person name="Sarkar A."/>
            <person name="Savel G."/>
            <person name="Schacherer J."/>
            <person name="Sherman D."/>
            <person name="Straub M.-L."/>
            <person name="Stein N."/>
            <person name="Thierry A."/>
            <person name="Trautwein-Schult A."/>
            <person name="Westhof E."/>
            <person name="Worch S."/>
            <person name="Dujon B."/>
            <person name="Souciet J.-L."/>
            <person name="Wincker P."/>
            <person name="Scholz U."/>
            <person name="Neuveglise N."/>
        </authorList>
    </citation>
    <scope>NUCLEOTIDE SEQUENCE</scope>
    <source>
        <strain evidence="7">LS3</strain>
    </source>
</reference>
<feature type="region of interest" description="Disordered" evidence="4">
    <location>
        <begin position="441"/>
        <end position="479"/>
    </location>
</feature>
<dbReference type="GO" id="GO:0004553">
    <property type="term" value="F:hydrolase activity, hydrolyzing O-glycosyl compounds"/>
    <property type="evidence" value="ECO:0007669"/>
    <property type="project" value="InterPro"/>
</dbReference>
<sequence>MKFNSLLTFGLTFLATLASLSVAQNLEAIDEEYQGECGFGRKCPPDRPCCNQFGECGTGSSCMNTCDVRHSYNISSCQLAPVCLSQQYTRFDPSIVIDQADYNADPAQAGWTTNGRIVFDDGAVLLAMPKGTGGSVMTSTRAVWYGKIRVLFKASHGQGVISAFLLMSGARDEIDFEFLGYSLKEAQTCYYYQGIPDYTAARNESMENTFLGYHSYELDWHPDHLIWSIDGVPVRTVARSDTYNSTYNKYMFPQTPSFVQFSIWPGGAQDNPQGTVEWAGGPINWNMKEFDDPGFLNVAIKEISIECYDSGHSGNSVAVASGPLYYQYTSDQATENDVRIVSLNDQANVQQPLPIEKPGNEQLPHSSPANSGVDQKMEAPRVTEVLGSPYISNSSPTAAPQQPPSGAAPESEMRSRENAVPENGSEQWPSNYQSYQEAMEPLPDYTSDSSSTPSSLESSEALEPKFSSPNGDKLQPQEPAENVQEVVEQDTISKNLTPLTSRIIGDSNSSIPIPVSTGAASSFLGAGLASLPAGSSSGWIRQAASSASWKIARPVAAAVAVFIALPMIIGT</sequence>
<keyword evidence="3" id="KW-0326">Glycosidase</keyword>
<evidence type="ECO:0000256" key="4">
    <source>
        <dbReference type="SAM" id="MobiDB-lite"/>
    </source>
</evidence>
<feature type="region of interest" description="Disordered" evidence="4">
    <location>
        <begin position="351"/>
        <end position="375"/>
    </location>
</feature>
<dbReference type="Gene3D" id="2.60.120.200">
    <property type="match status" value="1"/>
</dbReference>
<proteinExistence type="predicted"/>
<feature type="compositionally biased region" description="Polar residues" evidence="4">
    <location>
        <begin position="363"/>
        <end position="373"/>
    </location>
</feature>
<feature type="signal peptide" evidence="5">
    <location>
        <begin position="1"/>
        <end position="23"/>
    </location>
</feature>
<evidence type="ECO:0000256" key="1">
    <source>
        <dbReference type="ARBA" id="ARBA00022729"/>
    </source>
</evidence>
<keyword evidence="1 5" id="KW-0732">Signal</keyword>
<feature type="compositionally biased region" description="Low complexity" evidence="4">
    <location>
        <begin position="392"/>
        <end position="410"/>
    </location>
</feature>
<dbReference type="GO" id="GO:0016757">
    <property type="term" value="F:glycosyltransferase activity"/>
    <property type="evidence" value="ECO:0007669"/>
    <property type="project" value="TreeGrafter"/>
</dbReference>
<protein>
    <submittedName>
        <fullName evidence="7">ARAD1D06864p</fullName>
    </submittedName>
</protein>
<dbReference type="EMBL" id="HG937694">
    <property type="protein sequence ID" value="CDP37234.1"/>
    <property type="molecule type" value="Genomic_DNA"/>
</dbReference>
<evidence type="ECO:0000256" key="2">
    <source>
        <dbReference type="ARBA" id="ARBA00022801"/>
    </source>
</evidence>
<dbReference type="Pfam" id="PF00722">
    <property type="entry name" value="Glyco_hydro_16"/>
    <property type="match status" value="1"/>
</dbReference>
<dbReference type="PANTHER" id="PTHR10963">
    <property type="entry name" value="GLYCOSYL HYDROLASE-RELATED"/>
    <property type="match status" value="1"/>
</dbReference>
<feature type="region of interest" description="Disordered" evidence="4">
    <location>
        <begin position="387"/>
        <end position="429"/>
    </location>
</feature>
<gene>
    <name evidence="7" type="ORF">GNLVRS02_ARAD1D06864g</name>
</gene>
<evidence type="ECO:0000313" key="7">
    <source>
        <dbReference type="EMBL" id="CDP37234.1"/>
    </source>
</evidence>
<dbReference type="GO" id="GO:0009277">
    <property type="term" value="C:fungal-type cell wall"/>
    <property type="evidence" value="ECO:0007669"/>
    <property type="project" value="TreeGrafter"/>
</dbReference>
<dbReference type="GO" id="GO:0005975">
    <property type="term" value="P:carbohydrate metabolic process"/>
    <property type="evidence" value="ECO:0007669"/>
    <property type="project" value="InterPro"/>
</dbReference>
<evidence type="ECO:0000256" key="5">
    <source>
        <dbReference type="SAM" id="SignalP"/>
    </source>
</evidence>
<dbReference type="PhylomeDB" id="A0A060T8Y8"/>
<feature type="compositionally biased region" description="Low complexity" evidence="4">
    <location>
        <begin position="442"/>
        <end position="459"/>
    </location>
</feature>
<dbReference type="SUPFAM" id="SSF49899">
    <property type="entry name" value="Concanavalin A-like lectins/glucanases"/>
    <property type="match status" value="1"/>
</dbReference>
<evidence type="ECO:0000259" key="6">
    <source>
        <dbReference type="PROSITE" id="PS51762"/>
    </source>
</evidence>
<dbReference type="PROSITE" id="PS51762">
    <property type="entry name" value="GH16_2"/>
    <property type="match status" value="1"/>
</dbReference>
<dbReference type="GO" id="GO:0031505">
    <property type="term" value="P:fungal-type cell wall organization"/>
    <property type="evidence" value="ECO:0007669"/>
    <property type="project" value="TreeGrafter"/>
</dbReference>
<dbReference type="InterPro" id="IPR050546">
    <property type="entry name" value="Glycosyl_Hydrlase_16"/>
</dbReference>
<feature type="domain" description="GH16" evidence="6">
    <location>
        <begin position="85"/>
        <end position="294"/>
    </location>
</feature>